<protein>
    <submittedName>
        <fullName evidence="6">Metallophosphatase</fullName>
    </submittedName>
</protein>
<dbReference type="InterPro" id="IPR004843">
    <property type="entry name" value="Calcineurin-like_PHP"/>
</dbReference>
<gene>
    <name evidence="6" type="ORF">EOS_22695</name>
</gene>
<dbReference type="SUPFAM" id="SSF56300">
    <property type="entry name" value="Metallo-dependent phosphatases"/>
    <property type="match status" value="1"/>
</dbReference>
<keyword evidence="7" id="KW-1185">Reference proteome</keyword>
<accession>A0A0J1CTN7</accession>
<sequence>MLLAQITDLHIKLPGVLAYRKVDTAACLRACVERLNALSPRPDAVLVTGDLTDFGTADEYRHLAACLKPLEMPVYLMVGNHDDRAALREVFDAHYLHEGGTGSDFVQYAFDLHDTRIIALDSQKPKESAGTLCDVRLRWLEQQLDAAEGRPVIVALHHPPFATGIGHMDDMALEAEAASKLEALISRYPNVERVLCGHVHRPVHKRFAGTIASIAPSTAHQVVLDLHVDAPSAFVLEPGAFALHYWTAGVGLVSHHEYVEQFDGPYPFFDDDGELVD</sequence>
<dbReference type="CDD" id="cd07402">
    <property type="entry name" value="MPP_GpdQ"/>
    <property type="match status" value="1"/>
</dbReference>
<organism evidence="6 7">
    <name type="scientific">Caballeronia mineralivorans PML1(12)</name>
    <dbReference type="NCBI Taxonomy" id="908627"/>
    <lineage>
        <taxon>Bacteria</taxon>
        <taxon>Pseudomonadati</taxon>
        <taxon>Pseudomonadota</taxon>
        <taxon>Betaproteobacteria</taxon>
        <taxon>Burkholderiales</taxon>
        <taxon>Burkholderiaceae</taxon>
        <taxon>Caballeronia</taxon>
    </lineage>
</organism>
<dbReference type="OrthoDB" id="9784378at2"/>
<comment type="similarity">
    <text evidence="4">Belongs to the cyclic nucleotide phosphodiesterase class-III family.</text>
</comment>
<dbReference type="GO" id="GO:0004112">
    <property type="term" value="F:cyclic-nucleotide phosphodiesterase activity"/>
    <property type="evidence" value="ECO:0007669"/>
    <property type="project" value="InterPro"/>
</dbReference>
<proteinExistence type="inferred from homology"/>
<dbReference type="InterPro" id="IPR029052">
    <property type="entry name" value="Metallo-depent_PP-like"/>
</dbReference>
<dbReference type="Gene3D" id="3.60.21.40">
    <property type="entry name" value="GpdQ, catalytic alpha/beta sandwich domain"/>
    <property type="match status" value="1"/>
</dbReference>
<evidence type="ECO:0000256" key="1">
    <source>
        <dbReference type="ARBA" id="ARBA00022723"/>
    </source>
</evidence>
<dbReference type="AlphaFoldDB" id="A0A0J1CTN7"/>
<keyword evidence="3" id="KW-0408">Iron</keyword>
<dbReference type="Proteomes" id="UP000035963">
    <property type="component" value="Unassembled WGS sequence"/>
</dbReference>
<dbReference type="GO" id="GO:0046872">
    <property type="term" value="F:metal ion binding"/>
    <property type="evidence" value="ECO:0007669"/>
    <property type="project" value="UniProtKB-KW"/>
</dbReference>
<dbReference type="PANTHER" id="PTHR42988:SF2">
    <property type="entry name" value="CYCLIC NUCLEOTIDE PHOSPHODIESTERASE CBUA0032-RELATED"/>
    <property type="match status" value="1"/>
</dbReference>
<dbReference type="InterPro" id="IPR050884">
    <property type="entry name" value="CNP_phosphodiesterase-III"/>
</dbReference>
<dbReference type="Gene3D" id="3.30.750.180">
    <property type="entry name" value="GpdQ, beta-strand dimerisation domain"/>
    <property type="match status" value="1"/>
</dbReference>
<evidence type="ECO:0000313" key="7">
    <source>
        <dbReference type="Proteomes" id="UP000035963"/>
    </source>
</evidence>
<dbReference type="RefSeq" id="WP_047848954.1">
    <property type="nucleotide sequence ID" value="NZ_AEJF01000139.1"/>
</dbReference>
<evidence type="ECO:0000259" key="5">
    <source>
        <dbReference type="Pfam" id="PF00149"/>
    </source>
</evidence>
<dbReference type="Pfam" id="PF00149">
    <property type="entry name" value="Metallophos"/>
    <property type="match status" value="1"/>
</dbReference>
<dbReference type="PANTHER" id="PTHR42988">
    <property type="entry name" value="PHOSPHOHYDROLASE"/>
    <property type="match status" value="1"/>
</dbReference>
<evidence type="ECO:0000256" key="4">
    <source>
        <dbReference type="ARBA" id="ARBA00025742"/>
    </source>
</evidence>
<dbReference type="InterPro" id="IPR042283">
    <property type="entry name" value="GpdQ_catalytic"/>
</dbReference>
<name>A0A0J1CTN7_9BURK</name>
<keyword evidence="1" id="KW-0479">Metal-binding</keyword>
<reference evidence="6 7" key="1">
    <citation type="journal article" date="2015" name="Genome Announc.">
        <title>Draft Genome Sequence of Burkholderia sp. Strain PML1(12), an Ectomycorrhizosphere-Inhabiting Bacterium with Effective Mineral-Weathering Ability.</title>
        <authorList>
            <person name="Uroz S."/>
            <person name="Oger P."/>
        </authorList>
    </citation>
    <scope>NUCLEOTIDE SEQUENCE [LARGE SCALE GENOMIC DNA]</scope>
    <source>
        <strain evidence="7">PML1(12)</strain>
    </source>
</reference>
<evidence type="ECO:0000256" key="2">
    <source>
        <dbReference type="ARBA" id="ARBA00022801"/>
    </source>
</evidence>
<dbReference type="PATRIC" id="fig|908627.4.peg.5064"/>
<dbReference type="InterPro" id="IPR026575">
    <property type="entry name" value="GpdQ/CpdA-like"/>
</dbReference>
<dbReference type="InterPro" id="IPR042281">
    <property type="entry name" value="GpdQ_beta-strand"/>
</dbReference>
<evidence type="ECO:0000256" key="3">
    <source>
        <dbReference type="ARBA" id="ARBA00023004"/>
    </source>
</evidence>
<keyword evidence="2" id="KW-0378">Hydrolase</keyword>
<comment type="caution">
    <text evidence="6">The sequence shown here is derived from an EMBL/GenBank/DDBJ whole genome shotgun (WGS) entry which is preliminary data.</text>
</comment>
<evidence type="ECO:0000313" key="6">
    <source>
        <dbReference type="EMBL" id="KLU23967.1"/>
    </source>
</evidence>
<dbReference type="EMBL" id="AEJF01000139">
    <property type="protein sequence ID" value="KLU23967.1"/>
    <property type="molecule type" value="Genomic_DNA"/>
</dbReference>
<feature type="domain" description="Calcineurin-like phosphoesterase" evidence="5">
    <location>
        <begin position="2"/>
        <end position="202"/>
    </location>
</feature>